<dbReference type="AlphaFoldDB" id="A0A6U4DBG3"/>
<gene>
    <name evidence="2" type="ORF">PPAR1163_LOCUS4244</name>
    <name evidence="3" type="ORF">PPAR1163_LOCUS4254</name>
</gene>
<accession>A0A6U4DBG3</accession>
<dbReference type="EMBL" id="HBGJ01006839">
    <property type="protein sequence ID" value="CAD9245902.1"/>
    <property type="molecule type" value="Transcribed_RNA"/>
</dbReference>
<evidence type="ECO:0000313" key="3">
    <source>
        <dbReference type="EMBL" id="CAD9245902.1"/>
    </source>
</evidence>
<keyword evidence="1" id="KW-0732">Signal</keyword>
<evidence type="ECO:0000313" key="2">
    <source>
        <dbReference type="EMBL" id="CAD9245892.1"/>
    </source>
</evidence>
<organism evidence="2">
    <name type="scientific">Phaeomonas parva</name>
    <dbReference type="NCBI Taxonomy" id="124430"/>
    <lineage>
        <taxon>Eukaryota</taxon>
        <taxon>Sar</taxon>
        <taxon>Stramenopiles</taxon>
        <taxon>Ochrophyta</taxon>
        <taxon>Pinguiophyceae</taxon>
        <taxon>Pinguiochrysidales</taxon>
        <taxon>Pinguiochrysidaceae</taxon>
        <taxon>Phaeomonas</taxon>
    </lineage>
</organism>
<reference evidence="2" key="1">
    <citation type="submission" date="2021-01" db="EMBL/GenBank/DDBJ databases">
        <authorList>
            <person name="Corre E."/>
            <person name="Pelletier E."/>
            <person name="Niang G."/>
            <person name="Scheremetjew M."/>
            <person name="Finn R."/>
            <person name="Kale V."/>
            <person name="Holt S."/>
            <person name="Cochrane G."/>
            <person name="Meng A."/>
            <person name="Brown T."/>
            <person name="Cohen L."/>
        </authorList>
    </citation>
    <scope>NUCLEOTIDE SEQUENCE</scope>
    <source>
        <strain evidence="2">CCMP2877</strain>
    </source>
</reference>
<feature type="signal peptide" evidence="1">
    <location>
        <begin position="1"/>
        <end position="16"/>
    </location>
</feature>
<protein>
    <recommendedName>
        <fullName evidence="4">Secreted protein</fullName>
    </recommendedName>
</protein>
<evidence type="ECO:0000256" key="1">
    <source>
        <dbReference type="SAM" id="SignalP"/>
    </source>
</evidence>
<feature type="chain" id="PRO_5036192049" description="Secreted protein" evidence="1">
    <location>
        <begin position="17"/>
        <end position="118"/>
    </location>
</feature>
<sequence>MVSSLMLFLLLLKAVGDQDKVMSEGGTNGTVDDADLVALIEADLVEGGHHLPGLEGAQRTPIAATRALADGRRLIGEHIRVIVDLSLELLERLHAVRAAHKDVRRLGALRREEPSVEG</sequence>
<name>A0A6U4DBG3_9STRA</name>
<dbReference type="EMBL" id="HBGJ01006823">
    <property type="protein sequence ID" value="CAD9245892.1"/>
    <property type="molecule type" value="Transcribed_RNA"/>
</dbReference>
<proteinExistence type="predicted"/>
<evidence type="ECO:0008006" key="4">
    <source>
        <dbReference type="Google" id="ProtNLM"/>
    </source>
</evidence>